<name>A0A7R9MPL5_9ACAR</name>
<dbReference type="PANTHER" id="PTHR10166">
    <property type="entry name" value="VOLTAGE-DEPENDENT CALCIUM CHANNEL SUBUNIT ALPHA-2/DELTA-RELATED"/>
    <property type="match status" value="1"/>
</dbReference>
<evidence type="ECO:0000256" key="4">
    <source>
        <dbReference type="ARBA" id="ARBA00022837"/>
    </source>
</evidence>
<keyword evidence="6" id="KW-0472">Membrane</keyword>
<evidence type="ECO:0000256" key="5">
    <source>
        <dbReference type="ARBA" id="ARBA00022989"/>
    </source>
</evidence>
<keyword evidence="3 8" id="KW-0732">Signal</keyword>
<evidence type="ECO:0000256" key="2">
    <source>
        <dbReference type="ARBA" id="ARBA00022692"/>
    </source>
</evidence>
<evidence type="ECO:0000256" key="6">
    <source>
        <dbReference type="ARBA" id="ARBA00023136"/>
    </source>
</evidence>
<feature type="domain" description="VWA N-terminal" evidence="9">
    <location>
        <begin position="109"/>
        <end position="223"/>
    </location>
</feature>
<feature type="chain" id="PRO_5035592630" description="VWA N-terminal domain-containing protein" evidence="8">
    <location>
        <begin position="27"/>
        <end position="223"/>
    </location>
</feature>
<evidence type="ECO:0000256" key="3">
    <source>
        <dbReference type="ARBA" id="ARBA00022729"/>
    </source>
</evidence>
<dbReference type="InterPro" id="IPR051173">
    <property type="entry name" value="Ca_channel_alpha-2/delta"/>
</dbReference>
<dbReference type="PANTHER" id="PTHR10166:SF63">
    <property type="entry name" value="STRAIGHTJACKET, ISOFORM C"/>
    <property type="match status" value="1"/>
</dbReference>
<evidence type="ECO:0000256" key="7">
    <source>
        <dbReference type="ARBA" id="ARBA00023180"/>
    </source>
</evidence>
<proteinExistence type="predicted"/>
<keyword evidence="4" id="KW-0106">Calcium</keyword>
<dbReference type="InterPro" id="IPR013608">
    <property type="entry name" value="VWA_N"/>
</dbReference>
<sequence length="223" mass="25589">MMATMTTTAIWPLIVLVVSLVTTASAQVSIDPYEVRNLALRFGKDIYEGSAESTCVRKITSNFEDMKARVVWFDSNKMMEDMRNDVMNTLNWKKHAVERIANESQRLAANHTFVDKNLDMDYLNMKRLYDNREGETPTNHNDDGVEWKTIELSPHPNFEGANVNLEKSAVHVPINVYERAADIVNDIKWSEALTPFFKNNLAFDPGLSWQFFGSSRGFLRLYP</sequence>
<dbReference type="EMBL" id="CAJPVJ010035206">
    <property type="protein sequence ID" value="CAG2181063.1"/>
    <property type="molecule type" value="Genomic_DNA"/>
</dbReference>
<comment type="subcellular location">
    <subcellularLocation>
        <location evidence="1">Membrane</location>
        <topology evidence="1">Single-pass type I membrane protein</topology>
    </subcellularLocation>
</comment>
<keyword evidence="7" id="KW-0325">Glycoprotein</keyword>
<evidence type="ECO:0000313" key="10">
    <source>
        <dbReference type="EMBL" id="CAD7663926.1"/>
    </source>
</evidence>
<keyword evidence="11" id="KW-1185">Reference proteome</keyword>
<dbReference type="AlphaFoldDB" id="A0A7R9MPL5"/>
<accession>A0A7R9MPL5</accession>
<evidence type="ECO:0000256" key="8">
    <source>
        <dbReference type="SAM" id="SignalP"/>
    </source>
</evidence>
<keyword evidence="2" id="KW-0812">Transmembrane</keyword>
<gene>
    <name evidence="10" type="ORF">ONB1V03_LOCUS20484</name>
</gene>
<evidence type="ECO:0000259" key="9">
    <source>
        <dbReference type="Pfam" id="PF08399"/>
    </source>
</evidence>
<dbReference type="OrthoDB" id="10054666at2759"/>
<protein>
    <recommendedName>
        <fullName evidence="9">VWA N-terminal domain-containing protein</fullName>
    </recommendedName>
</protein>
<dbReference type="GO" id="GO:0005245">
    <property type="term" value="F:voltage-gated calcium channel activity"/>
    <property type="evidence" value="ECO:0007669"/>
    <property type="project" value="TreeGrafter"/>
</dbReference>
<evidence type="ECO:0000313" key="11">
    <source>
        <dbReference type="Proteomes" id="UP000728032"/>
    </source>
</evidence>
<dbReference type="EMBL" id="OC950031">
    <property type="protein sequence ID" value="CAD7663926.1"/>
    <property type="molecule type" value="Genomic_DNA"/>
</dbReference>
<reference evidence="10" key="1">
    <citation type="submission" date="2020-11" db="EMBL/GenBank/DDBJ databases">
        <authorList>
            <person name="Tran Van P."/>
        </authorList>
    </citation>
    <scope>NUCLEOTIDE SEQUENCE</scope>
</reference>
<dbReference type="Proteomes" id="UP000728032">
    <property type="component" value="Unassembled WGS sequence"/>
</dbReference>
<organism evidence="10">
    <name type="scientific">Oppiella nova</name>
    <dbReference type="NCBI Taxonomy" id="334625"/>
    <lineage>
        <taxon>Eukaryota</taxon>
        <taxon>Metazoa</taxon>
        <taxon>Ecdysozoa</taxon>
        <taxon>Arthropoda</taxon>
        <taxon>Chelicerata</taxon>
        <taxon>Arachnida</taxon>
        <taxon>Acari</taxon>
        <taxon>Acariformes</taxon>
        <taxon>Sarcoptiformes</taxon>
        <taxon>Oribatida</taxon>
        <taxon>Brachypylina</taxon>
        <taxon>Oppioidea</taxon>
        <taxon>Oppiidae</taxon>
        <taxon>Oppiella</taxon>
    </lineage>
</organism>
<dbReference type="Pfam" id="PF08399">
    <property type="entry name" value="VWA_N"/>
    <property type="match status" value="1"/>
</dbReference>
<feature type="non-terminal residue" evidence="10">
    <location>
        <position position="223"/>
    </location>
</feature>
<feature type="signal peptide" evidence="8">
    <location>
        <begin position="1"/>
        <end position="26"/>
    </location>
</feature>
<evidence type="ECO:0000256" key="1">
    <source>
        <dbReference type="ARBA" id="ARBA00004479"/>
    </source>
</evidence>
<keyword evidence="5" id="KW-1133">Transmembrane helix</keyword>
<dbReference type="GO" id="GO:0005891">
    <property type="term" value="C:voltage-gated calcium channel complex"/>
    <property type="evidence" value="ECO:0007669"/>
    <property type="project" value="TreeGrafter"/>
</dbReference>